<keyword evidence="2" id="KW-1185">Reference proteome</keyword>
<dbReference type="Proteomes" id="UP000216885">
    <property type="component" value="Unassembled WGS sequence"/>
</dbReference>
<proteinExistence type="predicted"/>
<gene>
    <name evidence="1" type="ORF">CAL20_09925</name>
</gene>
<evidence type="ECO:0000313" key="2">
    <source>
        <dbReference type="Proteomes" id="UP000216885"/>
    </source>
</evidence>
<dbReference type="AlphaFoldDB" id="A0A261U8E2"/>
<evidence type="ECO:0000313" key="1">
    <source>
        <dbReference type="EMBL" id="OZI57682.1"/>
    </source>
</evidence>
<organism evidence="1 2">
    <name type="scientific">Bordetella genomosp. 4</name>
    <dbReference type="NCBI Taxonomy" id="463044"/>
    <lineage>
        <taxon>Bacteria</taxon>
        <taxon>Pseudomonadati</taxon>
        <taxon>Pseudomonadota</taxon>
        <taxon>Betaproteobacteria</taxon>
        <taxon>Burkholderiales</taxon>
        <taxon>Alcaligenaceae</taxon>
        <taxon>Bordetella</taxon>
    </lineage>
</organism>
<reference evidence="1 2" key="1">
    <citation type="submission" date="2017-05" db="EMBL/GenBank/DDBJ databases">
        <title>Complete and WGS of Bordetella genogroups.</title>
        <authorList>
            <person name="Spilker T."/>
            <person name="LiPuma J."/>
        </authorList>
    </citation>
    <scope>NUCLEOTIDE SEQUENCE [LARGE SCALE GENOMIC DNA]</scope>
    <source>
        <strain evidence="1 2">AU9919</strain>
    </source>
</reference>
<protein>
    <submittedName>
        <fullName evidence="1">Uncharacterized protein</fullName>
    </submittedName>
</protein>
<dbReference type="EMBL" id="NEVQ01000012">
    <property type="protein sequence ID" value="OZI57682.1"/>
    <property type="molecule type" value="Genomic_DNA"/>
</dbReference>
<accession>A0A261U8E2</accession>
<name>A0A261U8E2_9BORD</name>
<sequence>MLLIACAATGDVTERAEFVTVDTSCTWARPIYISSLDVLTDTTAKAILAHNETGAKRCGWRRTGKK</sequence>
<comment type="caution">
    <text evidence="1">The sequence shown here is derived from an EMBL/GenBank/DDBJ whole genome shotgun (WGS) entry which is preliminary data.</text>
</comment>